<dbReference type="HOGENOM" id="CLU_2465540_0_0_6"/>
<evidence type="ECO:0000313" key="1">
    <source>
        <dbReference type="EMBL" id="EEF79846.1"/>
    </source>
</evidence>
<organism evidence="1 2">
    <name type="scientific">Methylophaga thiooxydans DMS010</name>
    <dbReference type="NCBI Taxonomy" id="637616"/>
    <lineage>
        <taxon>Bacteria</taxon>
        <taxon>Pseudomonadati</taxon>
        <taxon>Pseudomonadota</taxon>
        <taxon>Gammaproteobacteria</taxon>
        <taxon>Thiotrichales</taxon>
        <taxon>Piscirickettsiaceae</taxon>
        <taxon>Methylophaga</taxon>
    </lineage>
</organism>
<protein>
    <submittedName>
        <fullName evidence="1">Uncharacterized protein</fullName>
    </submittedName>
</protein>
<reference evidence="1 2" key="1">
    <citation type="journal article" date="2011" name="J. Bacteriol.">
        <title>Draft genome sequence of the chemolithoheterotrophic, halophilic methylotroph Methylophaga thiooxydans DMS010.</title>
        <authorList>
            <person name="Boden R."/>
            <person name="Ferriera S."/>
            <person name="Johnson J."/>
            <person name="Kelly D.P."/>
            <person name="Murrell J.C."/>
            <person name="Schafer H."/>
        </authorList>
    </citation>
    <scope>NUCLEOTIDE SEQUENCE [LARGE SCALE GENOMIC DNA]</scope>
    <source>
        <strain evidence="1 2">DMS010</strain>
    </source>
</reference>
<dbReference type="Proteomes" id="UP000004679">
    <property type="component" value="Unassembled WGS sequence"/>
</dbReference>
<accession>C0N5W0</accession>
<name>C0N5W0_9GAMM</name>
<dbReference type="EMBL" id="GG657897">
    <property type="protein sequence ID" value="EEF79846.1"/>
    <property type="molecule type" value="Genomic_DNA"/>
</dbReference>
<gene>
    <name evidence="1" type="ORF">MDMS009_1397</name>
</gene>
<evidence type="ECO:0000313" key="2">
    <source>
        <dbReference type="Proteomes" id="UP000004679"/>
    </source>
</evidence>
<keyword evidence="2" id="KW-1185">Reference proteome</keyword>
<sequence>MLTPEEKIKLREAAYRISSLENLEAQSWDDAWDGKYPEEPGESQLEEQYRLLEKMALDIKAGGDGYENYDLKEYIRMMWLDDIFIDNA</sequence>
<dbReference type="RefSeq" id="WP_008290938.1">
    <property type="nucleotide sequence ID" value="NZ_GG657897.1"/>
</dbReference>
<proteinExistence type="predicted"/>
<dbReference type="AlphaFoldDB" id="C0N5W0"/>